<dbReference type="InterPro" id="IPR007197">
    <property type="entry name" value="rSAM"/>
</dbReference>
<evidence type="ECO:0000256" key="1">
    <source>
        <dbReference type="ARBA" id="ARBA00001966"/>
    </source>
</evidence>
<keyword evidence="4" id="KW-0479">Metal-binding</keyword>
<proteinExistence type="predicted"/>
<comment type="cofactor">
    <cofactor evidence="1">
        <name>[4Fe-4S] cluster</name>
        <dbReference type="ChEBI" id="CHEBI:49883"/>
    </cofactor>
</comment>
<dbReference type="Pfam" id="PF04055">
    <property type="entry name" value="Radical_SAM"/>
    <property type="match status" value="1"/>
</dbReference>
<gene>
    <name evidence="10" type="ORF">C9J27_17930</name>
</gene>
<evidence type="ECO:0000256" key="2">
    <source>
        <dbReference type="ARBA" id="ARBA00022485"/>
    </source>
</evidence>
<comment type="caution">
    <text evidence="10">The sequence shown here is derived from an EMBL/GenBank/DDBJ whole genome shotgun (WGS) entry which is preliminary data.</text>
</comment>
<accession>A0A2T3KEM8</accession>
<dbReference type="SFLD" id="SFLDG01067">
    <property type="entry name" value="SPASM/twitch_domain_containing"/>
    <property type="match status" value="1"/>
</dbReference>
<dbReference type="InterPro" id="IPR013785">
    <property type="entry name" value="Aldolase_TIM"/>
</dbReference>
<evidence type="ECO:0000256" key="4">
    <source>
        <dbReference type="ARBA" id="ARBA00022723"/>
    </source>
</evidence>
<evidence type="ECO:0000259" key="9">
    <source>
        <dbReference type="Pfam" id="PF04055"/>
    </source>
</evidence>
<protein>
    <recommendedName>
        <fullName evidence="8">S-adenosylmethionine-dependent nucleotide dehydratase</fullName>
    </recommendedName>
</protein>
<reference evidence="10 11" key="1">
    <citation type="submission" date="2018-01" db="EMBL/GenBank/DDBJ databases">
        <title>Whole genome sequencing of Histamine producing bacteria.</title>
        <authorList>
            <person name="Butler K."/>
        </authorList>
    </citation>
    <scope>NUCLEOTIDE SEQUENCE [LARGE SCALE GENOMIC DNA]</scope>
    <source>
        <strain evidence="10 11">FS-7.2</strain>
    </source>
</reference>
<dbReference type="GO" id="GO:0003824">
    <property type="term" value="F:catalytic activity"/>
    <property type="evidence" value="ECO:0007669"/>
    <property type="project" value="InterPro"/>
</dbReference>
<dbReference type="PANTHER" id="PTHR21339">
    <property type="entry name" value="RADICAL S-ADENOSYL METHIONINE DOMAIN-CONTAINING PROTEIN 2"/>
    <property type="match status" value="1"/>
</dbReference>
<keyword evidence="3" id="KW-0949">S-adenosyl-L-methionine</keyword>
<evidence type="ECO:0000256" key="6">
    <source>
        <dbReference type="ARBA" id="ARBA00023014"/>
    </source>
</evidence>
<evidence type="ECO:0000313" key="10">
    <source>
        <dbReference type="EMBL" id="PSU95749.1"/>
    </source>
</evidence>
<organism evidence="10 11">
    <name type="scientific">Photobacterium kishitanii</name>
    <dbReference type="NCBI Taxonomy" id="318456"/>
    <lineage>
        <taxon>Bacteria</taxon>
        <taxon>Pseudomonadati</taxon>
        <taxon>Pseudomonadota</taxon>
        <taxon>Gammaproteobacteria</taxon>
        <taxon>Vibrionales</taxon>
        <taxon>Vibrionaceae</taxon>
        <taxon>Photobacterium</taxon>
    </lineage>
</organism>
<dbReference type="SFLD" id="SFLDS00029">
    <property type="entry name" value="Radical_SAM"/>
    <property type="match status" value="1"/>
</dbReference>
<evidence type="ECO:0000313" key="11">
    <source>
        <dbReference type="Proteomes" id="UP000241426"/>
    </source>
</evidence>
<dbReference type="InterPro" id="IPR051196">
    <property type="entry name" value="RSAD2/Viperin_antiviral"/>
</dbReference>
<evidence type="ECO:0000256" key="3">
    <source>
        <dbReference type="ARBA" id="ARBA00022691"/>
    </source>
</evidence>
<dbReference type="InterPro" id="IPR058240">
    <property type="entry name" value="rSAM_sf"/>
</dbReference>
<dbReference type="GO" id="GO:0051539">
    <property type="term" value="F:4 iron, 4 sulfur cluster binding"/>
    <property type="evidence" value="ECO:0007669"/>
    <property type="project" value="UniProtKB-KW"/>
</dbReference>
<dbReference type="GO" id="GO:0046872">
    <property type="term" value="F:metal ion binding"/>
    <property type="evidence" value="ECO:0007669"/>
    <property type="project" value="UniProtKB-KW"/>
</dbReference>
<dbReference type="CDD" id="cd01335">
    <property type="entry name" value="Radical_SAM"/>
    <property type="match status" value="1"/>
</dbReference>
<feature type="domain" description="Radical SAM core" evidence="9">
    <location>
        <begin position="12"/>
        <end position="181"/>
    </location>
</feature>
<dbReference type="Proteomes" id="UP000241426">
    <property type="component" value="Unassembled WGS sequence"/>
</dbReference>
<dbReference type="EMBL" id="PYNF01000018">
    <property type="protein sequence ID" value="PSU95749.1"/>
    <property type="molecule type" value="Genomic_DNA"/>
</dbReference>
<keyword evidence="7" id="KW-0051">Antiviral defense</keyword>
<evidence type="ECO:0000256" key="8">
    <source>
        <dbReference type="ARBA" id="ARBA00039667"/>
    </source>
</evidence>
<dbReference type="GO" id="GO:0051607">
    <property type="term" value="P:defense response to virus"/>
    <property type="evidence" value="ECO:0007669"/>
    <property type="project" value="UniProtKB-KW"/>
</dbReference>
<name>A0A2T3KEM8_9GAMM</name>
<evidence type="ECO:0000256" key="5">
    <source>
        <dbReference type="ARBA" id="ARBA00023004"/>
    </source>
</evidence>
<keyword evidence="6" id="KW-0411">Iron-sulfur</keyword>
<dbReference type="NCBIfam" id="NF038283">
    <property type="entry name" value="viperin_w_prok"/>
    <property type="match status" value="1"/>
</dbReference>
<evidence type="ECO:0000256" key="7">
    <source>
        <dbReference type="ARBA" id="ARBA00023118"/>
    </source>
</evidence>
<dbReference type="AlphaFoldDB" id="A0A2T3KEM8"/>
<keyword evidence="5" id="KW-0408">Iron</keyword>
<sequence length="224" mass="25727">MSIQELVINFHMTETCNFRCEYCYATWDSNNSQQELHHSYSNIKELITKTANYFLNDNPIKQKLGYKTVRLNFAGGEPVMLGSRFIKAILLAKSLGLNTSLITNGHLLTNTIVSKISPQLDMLEISFDTADHLLADSIGRVDRKKNWLSPQRLKEIVSNYRQSNPCGMVKINTVVNKYNWEETLTATITRIMPDKWKILRVLPVYSDSLCVTQEQYNLIKNNMA</sequence>
<dbReference type="PANTHER" id="PTHR21339:SF0">
    <property type="entry name" value="S-ADENOSYLMETHIONINE-DEPENDENT NUCLEOTIDE DEHYDRATASE RSAD2"/>
    <property type="match status" value="1"/>
</dbReference>
<dbReference type="Gene3D" id="3.20.20.70">
    <property type="entry name" value="Aldolase class I"/>
    <property type="match status" value="1"/>
</dbReference>
<keyword evidence="2" id="KW-0004">4Fe-4S</keyword>
<dbReference type="SUPFAM" id="SSF102114">
    <property type="entry name" value="Radical SAM enzymes"/>
    <property type="match status" value="1"/>
</dbReference>
<dbReference type="RefSeq" id="WP_107289911.1">
    <property type="nucleotide sequence ID" value="NZ_PYNF01000018.1"/>
</dbReference>